<feature type="domain" description="Citrate transporter-like" evidence="7">
    <location>
        <begin position="18"/>
        <end position="369"/>
    </location>
</feature>
<feature type="transmembrane region" description="Helical" evidence="6">
    <location>
        <begin position="178"/>
        <end position="200"/>
    </location>
</feature>
<feature type="transmembrane region" description="Helical" evidence="6">
    <location>
        <begin position="330"/>
        <end position="349"/>
    </location>
</feature>
<gene>
    <name evidence="8" type="ORF">OCV69_02650</name>
</gene>
<feature type="transmembrane region" description="Helical" evidence="6">
    <location>
        <begin position="94"/>
        <end position="111"/>
    </location>
</feature>
<keyword evidence="5 6" id="KW-0472">Membrane</keyword>
<organism evidence="8 9">
    <name type="scientific">Alitiscatomonas aceti</name>
    <dbReference type="NCBI Taxonomy" id="2981724"/>
    <lineage>
        <taxon>Bacteria</taxon>
        <taxon>Bacillati</taxon>
        <taxon>Bacillota</taxon>
        <taxon>Clostridia</taxon>
        <taxon>Lachnospirales</taxon>
        <taxon>Lachnospiraceae</taxon>
        <taxon>Alitiscatomonas</taxon>
    </lineage>
</organism>
<evidence type="ECO:0000259" key="7">
    <source>
        <dbReference type="Pfam" id="PF03600"/>
    </source>
</evidence>
<protein>
    <submittedName>
        <fullName evidence="8">SLC13 family permease</fullName>
    </submittedName>
</protein>
<keyword evidence="3 6" id="KW-0812">Transmembrane</keyword>
<evidence type="ECO:0000256" key="1">
    <source>
        <dbReference type="ARBA" id="ARBA00004141"/>
    </source>
</evidence>
<evidence type="ECO:0000256" key="2">
    <source>
        <dbReference type="ARBA" id="ARBA00022448"/>
    </source>
</evidence>
<feature type="transmembrane region" description="Helical" evidence="6">
    <location>
        <begin position="49"/>
        <end position="73"/>
    </location>
</feature>
<evidence type="ECO:0000256" key="3">
    <source>
        <dbReference type="ARBA" id="ARBA00022692"/>
    </source>
</evidence>
<keyword evidence="4 6" id="KW-1133">Transmembrane helix</keyword>
<feature type="transmembrane region" description="Helical" evidence="6">
    <location>
        <begin position="411"/>
        <end position="432"/>
    </location>
</feature>
<feature type="transmembrane region" description="Helical" evidence="6">
    <location>
        <begin position="236"/>
        <end position="254"/>
    </location>
</feature>
<evidence type="ECO:0000256" key="6">
    <source>
        <dbReference type="SAM" id="Phobius"/>
    </source>
</evidence>
<keyword evidence="2" id="KW-0813">Transport</keyword>
<reference evidence="8 9" key="1">
    <citation type="journal article" date="2021" name="ISME Commun">
        <title>Automated analysis of genomic sequences facilitates high-throughput and comprehensive description of bacteria.</title>
        <authorList>
            <person name="Hitch T.C.A."/>
        </authorList>
    </citation>
    <scope>NUCLEOTIDE SEQUENCE [LARGE SCALE GENOMIC DNA]</scope>
    <source>
        <strain evidence="9">f_CCE</strain>
    </source>
</reference>
<comment type="caution">
    <text evidence="8">The sequence shown here is derived from an EMBL/GenBank/DDBJ whole genome shotgun (WGS) entry which is preliminary data.</text>
</comment>
<feature type="transmembrane region" description="Helical" evidence="6">
    <location>
        <begin position="260"/>
        <end position="277"/>
    </location>
</feature>
<feature type="transmembrane region" description="Helical" evidence="6">
    <location>
        <begin position="289"/>
        <end position="310"/>
    </location>
</feature>
<dbReference type="Pfam" id="PF03600">
    <property type="entry name" value="CitMHS"/>
    <property type="match status" value="1"/>
</dbReference>
<feature type="transmembrane region" description="Helical" evidence="6">
    <location>
        <begin position="24"/>
        <end position="43"/>
    </location>
</feature>
<dbReference type="Proteomes" id="UP001652395">
    <property type="component" value="Unassembled WGS sequence"/>
</dbReference>
<evidence type="ECO:0000256" key="5">
    <source>
        <dbReference type="ARBA" id="ARBA00023136"/>
    </source>
</evidence>
<feature type="transmembrane region" description="Helical" evidence="6">
    <location>
        <begin position="140"/>
        <end position="158"/>
    </location>
</feature>
<evidence type="ECO:0000256" key="4">
    <source>
        <dbReference type="ARBA" id="ARBA00022989"/>
    </source>
</evidence>
<comment type="subcellular location">
    <subcellularLocation>
        <location evidence="1">Membrane</location>
        <topology evidence="1">Multi-pass membrane protein</topology>
    </subcellularLocation>
</comment>
<proteinExistence type="predicted"/>
<evidence type="ECO:0000313" key="9">
    <source>
        <dbReference type="Proteomes" id="UP001652395"/>
    </source>
</evidence>
<name>A0ABT2UW21_9FIRM</name>
<dbReference type="RefSeq" id="WP_262562947.1">
    <property type="nucleotide sequence ID" value="NZ_JAOQJF010000004.1"/>
</dbReference>
<evidence type="ECO:0000313" key="8">
    <source>
        <dbReference type="EMBL" id="MCU6798845.1"/>
    </source>
</evidence>
<dbReference type="InterPro" id="IPR004680">
    <property type="entry name" value="Cit_transptr-like_dom"/>
</dbReference>
<keyword evidence="9" id="KW-1185">Reference proteome</keyword>
<accession>A0ABT2UW21</accession>
<sequence>MIAVIGLIMFAVSSYLALSKKMHLMVPFVVVPVIAGLFCGFSLPEVLNFAAEGVTGTFNSVLLCIFAVLYFSVLSETGMFDIMVNRLVGITRGNIYIVMVVTVLVAFIGHLDGAYNTTYLIAIPALAPLYKRLNIDRRSLVLLVSLAAAPMTAMAWGQPAKMTVFDPSIDPVVMASSLYPVVAIMLGLAVVTSLGFGYYYSKKNASEIALLRKSFENGGGSQKVDFSDNPLARPKLFWANFALFLGSLACFMFMTGVKTYVLFMVFSCAALLLNYHTQKEQSQIIRKHSATMLAPAILFLGIGIMVGILNGTGMVTAMVDAVLGIVPESMARWTHVLYAILILPLEIFIPYQAFQSMNPLLLGIGAGCGLTGYQVLTCMNISYLNPCSPLVAAANLACELAEVDIIKQVKFSVLFCLAFNTIGVLICVALGLA</sequence>
<dbReference type="EMBL" id="JAOQJF010000004">
    <property type="protein sequence ID" value="MCU6798845.1"/>
    <property type="molecule type" value="Genomic_DNA"/>
</dbReference>